<proteinExistence type="predicted"/>
<name>A0A7W9UHK8_9NOCA</name>
<dbReference type="EMBL" id="JACHIT010000001">
    <property type="protein sequence ID" value="MBB5913187.1"/>
    <property type="molecule type" value="Genomic_DNA"/>
</dbReference>
<feature type="region of interest" description="Disordered" evidence="1">
    <location>
        <begin position="68"/>
        <end position="101"/>
    </location>
</feature>
<sequence length="238" mass="26102">MSTYPDPRDPRVQEDIQAAVRRARDSALGSYMSEQDIVDAASGYLGVGHANAPGIDTEITREVRRQSGTDWTVEDHRGSRSHTPYVQEPAVPDAGGTAPPPPVVDPVLGVTADHWCTDAEIAAMRNYAHFDGALMRDRYDPTCPSEFYRGYLTALVGLVQSIAPTDPLDHYRSVVTRIDEILKTWTGQQDQRSGGAFAMTNAWQYSTSGASMPQIVAFLRGEIACLAECFRTATWHGL</sequence>
<dbReference type="Proteomes" id="UP000540412">
    <property type="component" value="Unassembled WGS sequence"/>
</dbReference>
<protein>
    <submittedName>
        <fullName evidence="2">Uncharacterized protein</fullName>
    </submittedName>
</protein>
<dbReference type="AlphaFoldDB" id="A0A7W9UHK8"/>
<gene>
    <name evidence="2" type="ORF">BJY24_002054</name>
</gene>
<reference evidence="2 3" key="1">
    <citation type="submission" date="2020-08" db="EMBL/GenBank/DDBJ databases">
        <title>Sequencing the genomes of 1000 actinobacteria strains.</title>
        <authorList>
            <person name="Klenk H.-P."/>
        </authorList>
    </citation>
    <scope>NUCLEOTIDE SEQUENCE [LARGE SCALE GENOMIC DNA]</scope>
    <source>
        <strain evidence="2 3">DSM 43582</strain>
    </source>
</reference>
<evidence type="ECO:0000313" key="3">
    <source>
        <dbReference type="Proteomes" id="UP000540412"/>
    </source>
</evidence>
<comment type="caution">
    <text evidence="2">The sequence shown here is derived from an EMBL/GenBank/DDBJ whole genome shotgun (WGS) entry which is preliminary data.</text>
</comment>
<feature type="compositionally biased region" description="Basic and acidic residues" evidence="1">
    <location>
        <begin position="68"/>
        <end position="78"/>
    </location>
</feature>
<evidence type="ECO:0000313" key="2">
    <source>
        <dbReference type="EMBL" id="MBB5913187.1"/>
    </source>
</evidence>
<dbReference type="RefSeq" id="WP_040745285.1">
    <property type="nucleotide sequence ID" value="NZ_JACHIT010000001.1"/>
</dbReference>
<keyword evidence="3" id="KW-1185">Reference proteome</keyword>
<accession>A0A7W9UHK8</accession>
<organism evidence="2 3">
    <name type="scientific">Nocardia transvalensis</name>
    <dbReference type="NCBI Taxonomy" id="37333"/>
    <lineage>
        <taxon>Bacteria</taxon>
        <taxon>Bacillati</taxon>
        <taxon>Actinomycetota</taxon>
        <taxon>Actinomycetes</taxon>
        <taxon>Mycobacteriales</taxon>
        <taxon>Nocardiaceae</taxon>
        <taxon>Nocardia</taxon>
    </lineage>
</organism>
<evidence type="ECO:0000256" key="1">
    <source>
        <dbReference type="SAM" id="MobiDB-lite"/>
    </source>
</evidence>